<dbReference type="RefSeq" id="WP_124211445.1">
    <property type="nucleotide sequence ID" value="NZ_CP016615.1"/>
</dbReference>
<dbReference type="Proteomes" id="UP000281691">
    <property type="component" value="Unassembled WGS sequence"/>
</dbReference>
<comment type="caution">
    <text evidence="3">The sequence shown here is derived from an EMBL/GenBank/DDBJ whole genome shotgun (WGS) entry which is preliminary data.</text>
</comment>
<dbReference type="PANTHER" id="PTHR38693:SF1">
    <property type="entry name" value="UBIQUINONE BIOSYNTHESIS ACCESSORY FACTOR UBIJ"/>
    <property type="match status" value="1"/>
</dbReference>
<dbReference type="InterPro" id="IPR036527">
    <property type="entry name" value="SCP2_sterol-bd_dom_sf"/>
</dbReference>
<reference evidence="3 4" key="1">
    <citation type="submission" date="2018-11" db="EMBL/GenBank/DDBJ databases">
        <title>Genomic Encyclopedia of Type Strains, Phase IV (KMG-IV): sequencing the most valuable type-strain genomes for metagenomic binning, comparative biology and taxonomic classification.</title>
        <authorList>
            <person name="Goeker M."/>
        </authorList>
    </citation>
    <scope>NUCLEOTIDE SEQUENCE [LARGE SCALE GENOMIC DNA]</scope>
    <source>
        <strain evidence="3 4">DSM 27238</strain>
    </source>
</reference>
<dbReference type="Pfam" id="PF02036">
    <property type="entry name" value="SCP2"/>
    <property type="match status" value="1"/>
</dbReference>
<evidence type="ECO:0000256" key="1">
    <source>
        <dbReference type="HAMAP-Rule" id="MF_02215"/>
    </source>
</evidence>
<proteinExistence type="inferred from homology"/>
<comment type="similarity">
    <text evidence="1">Belongs to the UbiJ family.</text>
</comment>
<evidence type="ECO:0000313" key="3">
    <source>
        <dbReference type="EMBL" id="RPE83596.1"/>
    </source>
</evidence>
<comment type="subcellular location">
    <subcellularLocation>
        <location evidence="1">Cytoplasm</location>
    </subcellularLocation>
</comment>
<feature type="domain" description="SCP2" evidence="2">
    <location>
        <begin position="22"/>
        <end position="120"/>
    </location>
</feature>
<keyword evidence="1" id="KW-0831">Ubiquinone biosynthesis</keyword>
<dbReference type="GO" id="GO:0005737">
    <property type="term" value="C:cytoplasm"/>
    <property type="evidence" value="ECO:0007669"/>
    <property type="project" value="UniProtKB-SubCell"/>
</dbReference>
<comment type="pathway">
    <text evidence="1">Cofactor biosynthesis; ubiquinone biosynthesis.</text>
</comment>
<gene>
    <name evidence="1" type="primary">ubiJ</name>
    <name evidence="3" type="ORF">EDC46_1291</name>
</gene>
<comment type="function">
    <text evidence="1">Required for ubiquinone (coenzyme Q) biosynthesis. Binds hydrophobic ubiquinone biosynthetic intermediates via its SCP2 domain and is essential for the stability of the Ubi complex. May constitute a docking platform where Ubi enzymes assemble and access their SCP2-bound polyprenyl substrates.</text>
</comment>
<sequence length="213" mass="24031">MSSLLQQLMLPQFATAGAESFFNHLLAHSPHLSPILRKLDGKILHIQLNQPTFSSFILFSSQRTDWLSLYEGEPDCSVSLEASALPKLADKAKLTSLINDKTLILQGDIQVLQHFTQLLDQIEKDPAEWLSPFVGDVIAQTTTDFVRNVFYKAKNQVARSSQNMVDNLMVERPVLVHRLEVAHFCDQVELLAQQAVRLEQQFSTLTIVSKKES</sequence>
<dbReference type="GO" id="GO:0006744">
    <property type="term" value="P:ubiquinone biosynthetic process"/>
    <property type="evidence" value="ECO:0007669"/>
    <property type="project" value="UniProtKB-UniRule"/>
</dbReference>
<accession>A0A3N4VKF6</accession>
<dbReference type="InterPro" id="IPR038989">
    <property type="entry name" value="UbiJ"/>
</dbReference>
<dbReference type="InterPro" id="IPR003033">
    <property type="entry name" value="SCP2_sterol-bd_dom"/>
</dbReference>
<dbReference type="AlphaFoldDB" id="A0A3N4VKF6"/>
<dbReference type="OrthoDB" id="5801225at2"/>
<evidence type="ECO:0000313" key="4">
    <source>
        <dbReference type="Proteomes" id="UP000281691"/>
    </source>
</evidence>
<dbReference type="SUPFAM" id="SSF55718">
    <property type="entry name" value="SCP-like"/>
    <property type="match status" value="1"/>
</dbReference>
<dbReference type="PANTHER" id="PTHR38693">
    <property type="entry name" value="UBIQUINONE BIOSYNTHESIS PROTEIN UBIJ"/>
    <property type="match status" value="1"/>
</dbReference>
<evidence type="ECO:0000259" key="2">
    <source>
        <dbReference type="Pfam" id="PF02036"/>
    </source>
</evidence>
<name>A0A3N4VKF6_9PAST</name>
<organism evidence="3 4">
    <name type="scientific">Vespertiliibacter pulmonis</name>
    <dbReference type="NCBI Taxonomy" id="1443036"/>
    <lineage>
        <taxon>Bacteria</taxon>
        <taxon>Pseudomonadati</taxon>
        <taxon>Pseudomonadota</taxon>
        <taxon>Gammaproteobacteria</taxon>
        <taxon>Pasteurellales</taxon>
        <taxon>Pasteurellaceae</taxon>
        <taxon>Vespertiliibacter</taxon>
    </lineage>
</organism>
<keyword evidence="1" id="KW-0963">Cytoplasm</keyword>
<dbReference type="EMBL" id="RKQP01000003">
    <property type="protein sequence ID" value="RPE83596.1"/>
    <property type="molecule type" value="Genomic_DNA"/>
</dbReference>
<keyword evidence="4" id="KW-1185">Reference proteome</keyword>
<protein>
    <recommendedName>
        <fullName evidence="1">Ubiquinone biosynthesis accessory factor UbiJ</fullName>
    </recommendedName>
</protein>
<dbReference type="HAMAP" id="MF_02215">
    <property type="entry name" value="UbiJ"/>
    <property type="match status" value="1"/>
</dbReference>
<keyword evidence="3" id="KW-0830">Ubiquinone</keyword>
<dbReference type="UniPathway" id="UPA00232"/>